<dbReference type="PIRSF" id="PIRSF000332">
    <property type="entry name" value="FMO"/>
    <property type="match status" value="1"/>
</dbReference>
<keyword evidence="2" id="KW-0274">FAD</keyword>
<keyword evidence="1" id="KW-0285">Flavoprotein</keyword>
<dbReference type="KEGG" id="hdn:Hden_2779"/>
<evidence type="ECO:0000256" key="3">
    <source>
        <dbReference type="ARBA" id="ARBA00023002"/>
    </source>
</evidence>
<dbReference type="GO" id="GO:0004499">
    <property type="term" value="F:N,N-dimethylaniline monooxygenase activity"/>
    <property type="evidence" value="ECO:0007669"/>
    <property type="project" value="InterPro"/>
</dbReference>
<proteinExistence type="predicted"/>
<dbReference type="InterPro" id="IPR020946">
    <property type="entry name" value="Flavin_mOase-like"/>
</dbReference>
<evidence type="ECO:0000313" key="5">
    <source>
        <dbReference type="EMBL" id="ADJ24575.1"/>
    </source>
</evidence>
<dbReference type="Pfam" id="PF00743">
    <property type="entry name" value="FMO-like"/>
    <property type="match status" value="1"/>
</dbReference>
<keyword evidence="3" id="KW-0560">Oxidoreductase</keyword>
<dbReference type="SUPFAM" id="SSF51905">
    <property type="entry name" value="FAD/NAD(P)-binding domain"/>
    <property type="match status" value="2"/>
</dbReference>
<dbReference type="Gene3D" id="3.50.50.60">
    <property type="entry name" value="FAD/NAD(P)-binding domain"/>
    <property type="match status" value="1"/>
</dbReference>
<dbReference type="EMBL" id="CP002083">
    <property type="protein sequence ID" value="ADJ24575.1"/>
    <property type="molecule type" value="Genomic_DNA"/>
</dbReference>
<organism evidence="5 6">
    <name type="scientific">Hyphomicrobium denitrificans (strain ATCC 51888 / DSM 1869 / NCIMB 11706 / TK 0415)</name>
    <dbReference type="NCBI Taxonomy" id="582899"/>
    <lineage>
        <taxon>Bacteria</taxon>
        <taxon>Pseudomonadati</taxon>
        <taxon>Pseudomonadota</taxon>
        <taxon>Alphaproteobacteria</taxon>
        <taxon>Hyphomicrobiales</taxon>
        <taxon>Hyphomicrobiaceae</taxon>
        <taxon>Hyphomicrobium</taxon>
    </lineage>
</organism>
<dbReference type="InterPro" id="IPR036188">
    <property type="entry name" value="FAD/NAD-bd_sf"/>
</dbReference>
<dbReference type="RefSeq" id="WP_013216734.1">
    <property type="nucleotide sequence ID" value="NC_014313.1"/>
</dbReference>
<dbReference type="Proteomes" id="UP000002033">
    <property type="component" value="Chromosome"/>
</dbReference>
<keyword evidence="5" id="KW-0503">Monooxygenase</keyword>
<protein>
    <recommendedName>
        <fullName evidence="4">Trimethylamine monooxygenase</fullName>
    </recommendedName>
</protein>
<keyword evidence="6" id="KW-1185">Reference proteome</keyword>
<dbReference type="PANTHER" id="PTHR43539:SF78">
    <property type="entry name" value="FLAVIN-CONTAINING MONOOXYGENASE"/>
    <property type="match status" value="1"/>
</dbReference>
<dbReference type="eggNOG" id="COG2072">
    <property type="taxonomic scope" value="Bacteria"/>
</dbReference>
<dbReference type="GO" id="GO:0050661">
    <property type="term" value="F:NADP binding"/>
    <property type="evidence" value="ECO:0007669"/>
    <property type="project" value="InterPro"/>
</dbReference>
<evidence type="ECO:0000256" key="2">
    <source>
        <dbReference type="ARBA" id="ARBA00022827"/>
    </source>
</evidence>
<dbReference type="PRINTS" id="PR00370">
    <property type="entry name" value="FMOXYGENASE"/>
</dbReference>
<evidence type="ECO:0000256" key="4">
    <source>
        <dbReference type="ARBA" id="ARBA00035159"/>
    </source>
</evidence>
<evidence type="ECO:0000256" key="1">
    <source>
        <dbReference type="ARBA" id="ARBA00022630"/>
    </source>
</evidence>
<dbReference type="InterPro" id="IPR050982">
    <property type="entry name" value="Auxin_biosynth/cation_transpt"/>
</dbReference>
<evidence type="ECO:0000313" key="6">
    <source>
        <dbReference type="Proteomes" id="UP000002033"/>
    </source>
</evidence>
<dbReference type="PANTHER" id="PTHR43539">
    <property type="entry name" value="FLAVIN-BINDING MONOOXYGENASE-LIKE PROTEIN (AFU_ORTHOLOGUE AFUA_4G09220)"/>
    <property type="match status" value="1"/>
</dbReference>
<dbReference type="GO" id="GO:0050660">
    <property type="term" value="F:flavin adenine dinucleotide binding"/>
    <property type="evidence" value="ECO:0007669"/>
    <property type="project" value="InterPro"/>
</dbReference>
<sequence>MSDRSSTSERHLVIGAGPVGLAMGAALKHRGIPFDIVDAGTGVGGNWLHGVYRSAHIVSSKKATEYADYPMPDEFPDFPSADQMLSYLNAFARDRGLLPQCEFNKSVVSVVPEDASRWTVTFADGETRTYKGVVVCNGHHWDKRYPEFRGTFAGEILHSKDYRDVSQVQGKRVLVIGGGNSGVDMACDAGRFGESCDISLRSGYWYLPKTFLGRPLTDVPIWGLPIFVQRALLKTMVKLTIGDYRRYGLQHPNHKLFDRHPAFGTDLLSAIRLGRVKPRPAIDHVDGNIVTFTDGSSGAYDLIIAATGFHASYPFLPDGLIEVKDNVVQVYGGAFPAGLRGLYIVGWAQARNGFGRLITPLSDLYARMIAMQDELEFPIGTLMEHSFTQRLPTTHLVDPEKSRREIRLAHLVLPLLKIRDRRMARKEAFAAEKGRVPIRA</sequence>
<dbReference type="InterPro" id="IPR000960">
    <property type="entry name" value="Flavin_mOase"/>
</dbReference>
<dbReference type="HOGENOM" id="CLU_006909_8_3_5"/>
<accession>D8JU27</accession>
<dbReference type="AlphaFoldDB" id="D8JU27"/>
<reference evidence="6" key="1">
    <citation type="journal article" date="2011" name="J. Bacteriol.">
        <title>Genome sequences of eight morphologically diverse alphaproteobacteria.</title>
        <authorList>
            <consortium name="US DOE Joint Genome Institute"/>
            <person name="Brown P.J."/>
            <person name="Kysela D.T."/>
            <person name="Buechlein A."/>
            <person name="Hemmerich C."/>
            <person name="Brun Y.V."/>
        </authorList>
    </citation>
    <scope>NUCLEOTIDE SEQUENCE [LARGE SCALE GENOMIC DNA]</scope>
    <source>
        <strain evidence="6">ATCC 51888 / DSM 1869 / NCIB 11706 / TK 0415</strain>
    </source>
</reference>
<name>D8JU27_HYPDA</name>
<dbReference type="STRING" id="582899.Hden_2779"/>
<dbReference type="OrthoDB" id="9790219at2"/>
<gene>
    <name evidence="5" type="ordered locus">Hden_2779</name>
</gene>